<protein>
    <submittedName>
        <fullName evidence="2">Uncharacterized protein</fullName>
    </submittedName>
</protein>
<dbReference type="Proteomes" id="UP000002402">
    <property type="component" value="Chromosome"/>
</dbReference>
<name>Q1D4C3_MYXXD</name>
<dbReference type="AlphaFoldDB" id="Q1D4C3"/>
<gene>
    <name evidence="2" type="ordered locus">MXAN_4324</name>
</gene>
<organism evidence="2 3">
    <name type="scientific">Myxococcus xanthus (strain DK1622)</name>
    <dbReference type="NCBI Taxonomy" id="246197"/>
    <lineage>
        <taxon>Bacteria</taxon>
        <taxon>Pseudomonadati</taxon>
        <taxon>Myxococcota</taxon>
        <taxon>Myxococcia</taxon>
        <taxon>Myxococcales</taxon>
        <taxon>Cystobacterineae</taxon>
        <taxon>Myxococcaceae</taxon>
        <taxon>Myxococcus</taxon>
    </lineage>
</organism>
<dbReference type="EnsemblBacteria" id="ABF90911">
    <property type="protein sequence ID" value="ABF90911"/>
    <property type="gene ID" value="MXAN_4324"/>
</dbReference>
<evidence type="ECO:0000256" key="1">
    <source>
        <dbReference type="SAM" id="Phobius"/>
    </source>
</evidence>
<keyword evidence="1" id="KW-0812">Transmembrane</keyword>
<evidence type="ECO:0000313" key="2">
    <source>
        <dbReference type="EMBL" id="ABF90911.1"/>
    </source>
</evidence>
<evidence type="ECO:0000313" key="3">
    <source>
        <dbReference type="Proteomes" id="UP000002402"/>
    </source>
</evidence>
<accession>Q1D4C3</accession>
<proteinExistence type="predicted"/>
<dbReference type="STRING" id="246197.MXAN_4324"/>
<sequence>MLVELQPKAGQYAVVHESGTVSDNGQHTRPAGHDFANRRTNSDRSVMTAIHSHKAHPLDAPGFLGGKVLDLEDHSRFAFALEDRGINFGIRIFARNVVKDCERGLRNRPRREQGSQGVVLGGLLFAVAFVLFHQGVVLRECINQRGVHRRVALPVLEHVDLLVEDWCPVVVFLRPRWPHKERDLRSIRQGHDQRKAVIAVEIPDGLQDDLVVDHREWFESTFPAEHLRLARVDGLLEAQRRDDLPLHVDGVGPVLRMLGEQDGPPIVIGGLRTQRR</sequence>
<dbReference type="EMBL" id="CP000113">
    <property type="protein sequence ID" value="ABF90911.1"/>
    <property type="molecule type" value="Genomic_DNA"/>
</dbReference>
<dbReference type="KEGG" id="mxa:MXAN_4324"/>
<dbReference type="HOGENOM" id="CLU_1007710_0_0_7"/>
<reference evidence="2 3" key="1">
    <citation type="journal article" date="2006" name="Proc. Natl. Acad. Sci. U.S.A.">
        <title>Evolution of sensory complexity recorded in a myxobacterial genome.</title>
        <authorList>
            <person name="Goldman B.S."/>
            <person name="Nierman W.C."/>
            <person name="Kaiser D."/>
            <person name="Slater S.C."/>
            <person name="Durkin A.S."/>
            <person name="Eisen J.A."/>
            <person name="Ronning C.M."/>
            <person name="Barbazuk W.B."/>
            <person name="Blanchard M."/>
            <person name="Field C."/>
            <person name="Halling C."/>
            <person name="Hinkle G."/>
            <person name="Iartchuk O."/>
            <person name="Kim H.S."/>
            <person name="Mackenzie C."/>
            <person name="Madupu R."/>
            <person name="Miller N."/>
            <person name="Shvartsbeyn A."/>
            <person name="Sullivan S.A."/>
            <person name="Vaudin M."/>
            <person name="Wiegand R."/>
            <person name="Kaplan H.B."/>
        </authorList>
    </citation>
    <scope>NUCLEOTIDE SEQUENCE [LARGE SCALE GENOMIC DNA]</scope>
    <source>
        <strain evidence="3">DK1622</strain>
    </source>
</reference>
<keyword evidence="1" id="KW-1133">Transmembrane helix</keyword>
<keyword evidence="3" id="KW-1185">Reference proteome</keyword>
<feature type="transmembrane region" description="Helical" evidence="1">
    <location>
        <begin position="117"/>
        <end position="136"/>
    </location>
</feature>
<keyword evidence="1" id="KW-0472">Membrane</keyword>